<feature type="coiled-coil region" evidence="1">
    <location>
        <begin position="156"/>
        <end position="186"/>
    </location>
</feature>
<dbReference type="EMBL" id="NBCO01000030">
    <property type="protein sequence ID" value="ORC86199.1"/>
    <property type="molecule type" value="Genomic_DNA"/>
</dbReference>
<feature type="compositionally biased region" description="Low complexity" evidence="2">
    <location>
        <begin position="294"/>
        <end position="309"/>
    </location>
</feature>
<keyword evidence="1" id="KW-0175">Coiled coil</keyword>
<evidence type="ECO:0000256" key="2">
    <source>
        <dbReference type="SAM" id="MobiDB-lite"/>
    </source>
</evidence>
<evidence type="ECO:0000313" key="4">
    <source>
        <dbReference type="Proteomes" id="UP000192257"/>
    </source>
</evidence>
<keyword evidence="4" id="KW-1185">Reference proteome</keyword>
<dbReference type="OrthoDB" id="164285at2759"/>
<dbReference type="Proteomes" id="UP000192257">
    <property type="component" value="Unassembled WGS sequence"/>
</dbReference>
<feature type="region of interest" description="Disordered" evidence="2">
    <location>
        <begin position="1"/>
        <end position="30"/>
    </location>
</feature>
<name>A0A1X0NPU1_9TRYP</name>
<protein>
    <submittedName>
        <fullName evidence="3">Uncharacterized protein</fullName>
    </submittedName>
</protein>
<feature type="region of interest" description="Disordered" evidence="2">
    <location>
        <begin position="287"/>
        <end position="311"/>
    </location>
</feature>
<sequence>MTASTARTAVDLNNHKEEKKKKKSDEEEDPMRELLEVYLREHAPSRLADLNTLTQHPRLNNAHDTEKVYARLNKMYARERAATARQRRRMTAFYQQYAPSEAGKIQPLLERGLSEEVVFNALYKKYGVPAEEQMYSSEAQEQRRREITAFFKHYYYHHQQQQEASQEEKEKNAEAEMAAIEEAMNMDGPLDVVLRQLREKYKYTGEETSPPAAHNATVEEKEQSQRSQQKQKGRNKSDERSALRQRLTAFYAIHCPSKVEEKVTYAMSLNVDEDVLFSSLHRRYHLDADGNPLSNTDSSTATTTRTGTTTEREQLRQRLIAFYEKHNPVNVEAKVQRALSLNVDEEELFRALYRQYHLDESGEPIVKSTDTHVPSNEDEDKITIKDTPQMEEQTTVENPTGKEDSIIENNNVRTKDEITSENDKKLTDSVTTLNHHDLLQKFFQEFYEEKKEMLQQQWMNTGMGDEELMKFLYKLKENGEIMPSIEPKALPQHLPPPLFAFDEQLERLTTFEMVPAVPSAVEVQKPITTTTTTTKESATAMMSSTYPSDVCENSFLTLFSRHTRWFAGNGWKHIKCDELRNTLLSDLAEFTGWSYAKDMDAVIVEQQQDQQEGVHVTFFIPCRDRTSAETNEKMVKTAVFPSVQQLLLDQMLTQQQDGDGEETLCVNVRCLFPRMRGSVLRRAPDAQRALFVRALEVDLLAHAAQSGASHLTLGSRMSVRGGKGLELRCEMYFPSDAQAGAYVMLLLSDNAVYCREARRTYALLGGDAHEVAVAVVTPIPASIAVNNNNTDGVIDGDAWSAADREAALECRESQLLAREKELQSRLMLLEQREKVVRRLSTRDAVSGVGVPTIINSSTEDRALRLASEVRARLAGH</sequence>
<comment type="caution">
    <text evidence="3">The sequence shown here is derived from an EMBL/GenBank/DDBJ whole genome shotgun (WGS) entry which is preliminary data.</text>
</comment>
<evidence type="ECO:0000313" key="3">
    <source>
        <dbReference type="EMBL" id="ORC86199.1"/>
    </source>
</evidence>
<dbReference type="GeneID" id="39988342"/>
<dbReference type="RefSeq" id="XP_028880265.1">
    <property type="nucleotide sequence ID" value="XM_029028562.1"/>
</dbReference>
<gene>
    <name evidence="3" type="ORF">TM35_000302390</name>
</gene>
<dbReference type="AlphaFoldDB" id="A0A1X0NPU1"/>
<proteinExistence type="predicted"/>
<evidence type="ECO:0000256" key="1">
    <source>
        <dbReference type="SAM" id="Coils"/>
    </source>
</evidence>
<organism evidence="3 4">
    <name type="scientific">Trypanosoma theileri</name>
    <dbReference type="NCBI Taxonomy" id="67003"/>
    <lineage>
        <taxon>Eukaryota</taxon>
        <taxon>Discoba</taxon>
        <taxon>Euglenozoa</taxon>
        <taxon>Kinetoplastea</taxon>
        <taxon>Metakinetoplastina</taxon>
        <taxon>Trypanosomatida</taxon>
        <taxon>Trypanosomatidae</taxon>
        <taxon>Trypanosoma</taxon>
    </lineage>
</organism>
<reference evidence="3 4" key="1">
    <citation type="submission" date="2017-03" db="EMBL/GenBank/DDBJ databases">
        <title>An alternative strategy for trypanosome survival in the mammalian bloodstream revealed through genome and transcriptome analysis of the ubiquitous bovine parasite Trypanosoma (Megatrypanum) theileri.</title>
        <authorList>
            <person name="Kelly S."/>
            <person name="Ivens A."/>
            <person name="Mott A."/>
            <person name="O'Neill E."/>
            <person name="Emms D."/>
            <person name="Macleod O."/>
            <person name="Voorheis P."/>
            <person name="Matthews J."/>
            <person name="Matthews K."/>
            <person name="Carrington M."/>
        </authorList>
    </citation>
    <scope>NUCLEOTIDE SEQUENCE [LARGE SCALE GENOMIC DNA]</scope>
    <source>
        <strain evidence="3">Edinburgh</strain>
    </source>
</reference>
<dbReference type="VEuPathDB" id="TriTrypDB:TM35_000302390"/>
<feature type="region of interest" description="Disordered" evidence="2">
    <location>
        <begin position="205"/>
        <end position="241"/>
    </location>
</feature>
<accession>A0A1X0NPU1</accession>